<dbReference type="GeneID" id="9131558"/>
<dbReference type="HOGENOM" id="CLU_099037_4_1_2"/>
<dbReference type="EMBL" id="CP002009">
    <property type="protein sequence ID" value="ADG13222.1"/>
    <property type="molecule type" value="Genomic_DNA"/>
</dbReference>
<dbReference type="Gene3D" id="3.40.50.1450">
    <property type="entry name" value="HybD-like"/>
    <property type="match status" value="1"/>
</dbReference>
<dbReference type="Proteomes" id="UP000002061">
    <property type="component" value="Chromosome"/>
</dbReference>
<dbReference type="Pfam" id="PF01750">
    <property type="entry name" value="HycI"/>
    <property type="match status" value="1"/>
</dbReference>
<dbReference type="eggNOG" id="arCOG04429">
    <property type="taxonomic scope" value="Archaea"/>
</dbReference>
<keyword evidence="6" id="KW-1185">Reference proteome</keyword>
<dbReference type="CDD" id="cd06067">
    <property type="entry name" value="H2MP_MemB-H2evol"/>
    <property type="match status" value="1"/>
</dbReference>
<dbReference type="MEROPS" id="A31.003"/>
<proteinExistence type="inferred from homology"/>
<protein>
    <submittedName>
        <fullName evidence="5">Hydrogenase maturation protease HycI</fullName>
    </submittedName>
</protein>
<comment type="similarity">
    <text evidence="1">Belongs to the peptidase A31 family.</text>
</comment>
<dbReference type="KEGG" id="mif:Metin_0552"/>
<dbReference type="InterPro" id="IPR023430">
    <property type="entry name" value="Pept_HybD-like_dom_sf"/>
</dbReference>
<dbReference type="InterPro" id="IPR000671">
    <property type="entry name" value="Peptidase_A31"/>
</dbReference>
<dbReference type="InterPro" id="IPR004420">
    <property type="entry name" value="Pept_A31_hyd_mat_HycI"/>
</dbReference>
<evidence type="ECO:0000256" key="1">
    <source>
        <dbReference type="ARBA" id="ARBA00006814"/>
    </source>
</evidence>
<gene>
    <name evidence="5" type="ordered locus">Metin_0552</name>
</gene>
<dbReference type="GO" id="GO:0016485">
    <property type="term" value="P:protein processing"/>
    <property type="evidence" value="ECO:0007669"/>
    <property type="project" value="TreeGrafter"/>
</dbReference>
<sequence>MQIKKDLKNWLKDFERLVIIGLGNELRGDDALGVYVIKKLIGDREYKEYNNILIINAKTVPDFFLNIIREFKPSHILFIDCVISNKAPGTIYLIDKDDIQEFIFSTHTLPLEVIVKYIGEKIEVKILGVEPKSLDFFKMSEEVKRSGDKIVKIIKEILYI</sequence>
<evidence type="ECO:0000256" key="2">
    <source>
        <dbReference type="ARBA" id="ARBA00022670"/>
    </source>
</evidence>
<dbReference type="PRINTS" id="PR00446">
    <property type="entry name" value="HYDRGNUPTAKE"/>
</dbReference>
<accession>D5VRL9</accession>
<dbReference type="NCBIfam" id="TIGR00142">
    <property type="entry name" value="hycI"/>
    <property type="match status" value="1"/>
</dbReference>
<evidence type="ECO:0000256" key="3">
    <source>
        <dbReference type="ARBA" id="ARBA00022750"/>
    </source>
</evidence>
<dbReference type="STRING" id="573063.Metin_0552"/>
<evidence type="ECO:0000313" key="5">
    <source>
        <dbReference type="EMBL" id="ADG13222.1"/>
    </source>
</evidence>
<dbReference type="NCBIfam" id="TIGR00072">
    <property type="entry name" value="hydrog_prot"/>
    <property type="match status" value="1"/>
</dbReference>
<evidence type="ECO:0000313" key="6">
    <source>
        <dbReference type="Proteomes" id="UP000002061"/>
    </source>
</evidence>
<dbReference type="RefSeq" id="WP_013099968.1">
    <property type="nucleotide sequence ID" value="NC_014122.1"/>
</dbReference>
<dbReference type="GO" id="GO:0008047">
    <property type="term" value="F:enzyme activator activity"/>
    <property type="evidence" value="ECO:0007669"/>
    <property type="project" value="InterPro"/>
</dbReference>
<reference evidence="5" key="1">
    <citation type="submission" date="2010-04" db="EMBL/GenBank/DDBJ databases">
        <title>Complete sequence of Methanocaldococcus infernus ME.</title>
        <authorList>
            <consortium name="US DOE Joint Genome Institute"/>
            <person name="Lucas S."/>
            <person name="Copeland A."/>
            <person name="Lapidus A."/>
            <person name="Cheng J.-F."/>
            <person name="Bruce D."/>
            <person name="Goodwin L."/>
            <person name="Pitluck S."/>
            <person name="Munk A.C."/>
            <person name="Detter J.C."/>
            <person name="Han C."/>
            <person name="Tapia R."/>
            <person name="Land M."/>
            <person name="Hauser L."/>
            <person name="Kyrpides N."/>
            <person name="Mikhailova N."/>
            <person name="Sieprawska-Lupa M."/>
            <person name="Whitman W.B."/>
            <person name="Woyke T."/>
        </authorList>
    </citation>
    <scope>NUCLEOTIDE SEQUENCE [LARGE SCALE GENOMIC DNA]</scope>
    <source>
        <strain evidence="5">ME</strain>
    </source>
</reference>
<name>D5VRL9_METIM</name>
<keyword evidence="4" id="KW-0378">Hydrolase</keyword>
<evidence type="ECO:0000256" key="4">
    <source>
        <dbReference type="ARBA" id="ARBA00022801"/>
    </source>
</evidence>
<dbReference type="PANTHER" id="PTHR30302">
    <property type="entry name" value="HYDROGENASE 1 MATURATION PROTEASE"/>
    <property type="match status" value="1"/>
</dbReference>
<organism evidence="5 6">
    <name type="scientific">Methanocaldococcus infernus (strain DSM 11812 / JCM 15783 / ME)</name>
    <dbReference type="NCBI Taxonomy" id="573063"/>
    <lineage>
        <taxon>Archaea</taxon>
        <taxon>Methanobacteriati</taxon>
        <taxon>Methanobacteriota</taxon>
        <taxon>Methanomada group</taxon>
        <taxon>Methanococci</taxon>
        <taxon>Methanococcales</taxon>
        <taxon>Methanocaldococcaceae</taxon>
        <taxon>Methanocaldococcus</taxon>
    </lineage>
</organism>
<dbReference type="SUPFAM" id="SSF53163">
    <property type="entry name" value="HybD-like"/>
    <property type="match status" value="1"/>
</dbReference>
<dbReference type="AlphaFoldDB" id="D5VRL9"/>
<dbReference type="GO" id="GO:0004190">
    <property type="term" value="F:aspartic-type endopeptidase activity"/>
    <property type="evidence" value="ECO:0007669"/>
    <property type="project" value="UniProtKB-KW"/>
</dbReference>
<keyword evidence="3" id="KW-0064">Aspartyl protease</keyword>
<keyword evidence="2 5" id="KW-0645">Protease</keyword>
<dbReference type="PANTHER" id="PTHR30302:SF1">
    <property type="entry name" value="HYDROGENASE 2 MATURATION PROTEASE"/>
    <property type="match status" value="1"/>
</dbReference>